<gene>
    <name evidence="3" type="ORF">IAD26_09605</name>
</gene>
<dbReference type="Proteomes" id="UP000886748">
    <property type="component" value="Unassembled WGS sequence"/>
</dbReference>
<keyword evidence="2" id="KW-0812">Transmembrane</keyword>
<evidence type="ECO:0000256" key="1">
    <source>
        <dbReference type="SAM" id="Coils"/>
    </source>
</evidence>
<comment type="caution">
    <text evidence="3">The sequence shown here is derived from an EMBL/GenBank/DDBJ whole genome shotgun (WGS) entry which is preliminary data.</text>
</comment>
<evidence type="ECO:0000313" key="4">
    <source>
        <dbReference type="Proteomes" id="UP000886748"/>
    </source>
</evidence>
<reference evidence="3" key="1">
    <citation type="submission" date="2020-10" db="EMBL/GenBank/DDBJ databases">
        <authorList>
            <person name="Gilroy R."/>
        </authorList>
    </citation>
    <scope>NUCLEOTIDE SEQUENCE</scope>
    <source>
        <strain evidence="3">CHK154-7741</strain>
    </source>
</reference>
<name>A0A9D1SSP7_9CLOT</name>
<keyword evidence="1" id="KW-0175">Coiled coil</keyword>
<evidence type="ECO:0000256" key="2">
    <source>
        <dbReference type="SAM" id="Phobius"/>
    </source>
</evidence>
<feature type="coiled-coil region" evidence="1">
    <location>
        <begin position="384"/>
        <end position="411"/>
    </location>
</feature>
<protein>
    <submittedName>
        <fullName evidence="3">Uncharacterized protein</fullName>
    </submittedName>
</protein>
<keyword evidence="2" id="KW-1133">Transmembrane helix</keyword>
<organism evidence="3 4">
    <name type="scientific">Candidatus Limenecus avicola</name>
    <dbReference type="NCBI Taxonomy" id="2840847"/>
    <lineage>
        <taxon>Bacteria</taxon>
        <taxon>Bacillati</taxon>
        <taxon>Bacillota</taxon>
        <taxon>Clostridia</taxon>
        <taxon>Eubacteriales</taxon>
        <taxon>Clostridiaceae</taxon>
        <taxon>Clostridiaceae incertae sedis</taxon>
        <taxon>Candidatus Limenecus</taxon>
    </lineage>
</organism>
<feature type="transmembrane region" description="Helical" evidence="2">
    <location>
        <begin position="461"/>
        <end position="482"/>
    </location>
</feature>
<reference evidence="3" key="2">
    <citation type="journal article" date="2021" name="PeerJ">
        <title>Extensive microbial diversity within the chicken gut microbiome revealed by metagenomics and culture.</title>
        <authorList>
            <person name="Gilroy R."/>
            <person name="Ravi A."/>
            <person name="Getino M."/>
            <person name="Pursley I."/>
            <person name="Horton D.L."/>
            <person name="Alikhan N.F."/>
            <person name="Baker D."/>
            <person name="Gharbi K."/>
            <person name="Hall N."/>
            <person name="Watson M."/>
            <person name="Adriaenssens E.M."/>
            <person name="Foster-Nyarko E."/>
            <person name="Jarju S."/>
            <person name="Secka A."/>
            <person name="Antonio M."/>
            <person name="Oren A."/>
            <person name="Chaudhuri R.R."/>
            <person name="La Ragione R."/>
            <person name="Hildebrand F."/>
            <person name="Pallen M.J."/>
        </authorList>
    </citation>
    <scope>NUCLEOTIDE SEQUENCE</scope>
    <source>
        <strain evidence="3">CHK154-7741</strain>
    </source>
</reference>
<proteinExistence type="predicted"/>
<accession>A0A9D1SSP7</accession>
<keyword evidence="2" id="KW-0472">Membrane</keyword>
<dbReference type="AlphaFoldDB" id="A0A9D1SSP7"/>
<dbReference type="EMBL" id="DVOD01000070">
    <property type="protein sequence ID" value="HIU93371.1"/>
    <property type="molecule type" value="Genomic_DNA"/>
</dbReference>
<sequence length="507" mass="57790">MKVQGNYNQYSAARAKQQAFGNYVNARRINRAVGSMMSGRIKTLYTLGKNNGENLNNTVTAVGTAAVAPIFIRYNPLSDEDPKVKAYSALRQPLSAVLALGVQLPVMTAYNKLLDMWATSGRVRRFDLSAKPPETTLKNLAKAKYNQEMRVLKAQGLSRKEMDEKFFKGRTKAEVIEDFVNQSRDDIFYAKRDHLRELAANGQPITVAPLKNADGKIVDYFHPTKLSELDKIQFVKPDEIDKARKSVYPNVLREFGVDPDNKKLFEIKYDWEDPNAIEKHNKMKKGEIPVPEDLKEYKKSKVKSALKKQGHKYNEFSRKLEDTAKNAAIEKVEQSIAEEVKVKLETSKAFNELNRKLANVTSQIYNDSSIPKELKDSVIEKEDAKLIDAKIKELKKRAENADEVVRNTLNNAITKLKDKKVNEIKFHGDNYKDVEISVRAKRWLKAEINRREGVFKNFKKLSGLLFGLAILPFTCGLLNWAYPKFMNKFFPELCDAKQQAKAAKEAK</sequence>
<evidence type="ECO:0000313" key="3">
    <source>
        <dbReference type="EMBL" id="HIU93371.1"/>
    </source>
</evidence>